<dbReference type="EMBL" id="FNXY01000007">
    <property type="protein sequence ID" value="SEJ40892.1"/>
    <property type="molecule type" value="Genomic_DNA"/>
</dbReference>
<dbReference type="Proteomes" id="UP000199532">
    <property type="component" value="Unassembled WGS sequence"/>
</dbReference>
<dbReference type="CDD" id="cd00158">
    <property type="entry name" value="RHOD"/>
    <property type="match status" value="1"/>
</dbReference>
<feature type="domain" description="Rhodanese" evidence="1">
    <location>
        <begin position="19"/>
        <end position="96"/>
    </location>
</feature>
<dbReference type="STRING" id="408657.SAMN04487995_4534"/>
<dbReference type="Pfam" id="PF00581">
    <property type="entry name" value="Rhodanese"/>
    <property type="match status" value="1"/>
</dbReference>
<dbReference type="AlphaFoldDB" id="A0A1H6YUB0"/>
<protein>
    <submittedName>
        <fullName evidence="2">Rhodanese-related sulfurtransferase</fullName>
    </submittedName>
</protein>
<dbReference type="SMART" id="SM00450">
    <property type="entry name" value="RHOD"/>
    <property type="match status" value="1"/>
</dbReference>
<keyword evidence="2" id="KW-0808">Transferase</keyword>
<dbReference type="PANTHER" id="PTHR43031">
    <property type="entry name" value="FAD-DEPENDENT OXIDOREDUCTASE"/>
    <property type="match status" value="1"/>
</dbReference>
<dbReference type="InterPro" id="IPR036873">
    <property type="entry name" value="Rhodanese-like_dom_sf"/>
</dbReference>
<dbReference type="PROSITE" id="PS50206">
    <property type="entry name" value="RHODANESE_3"/>
    <property type="match status" value="1"/>
</dbReference>
<dbReference type="InterPro" id="IPR001763">
    <property type="entry name" value="Rhodanese-like_dom"/>
</dbReference>
<dbReference type="InterPro" id="IPR050229">
    <property type="entry name" value="GlpE_sulfurtransferase"/>
</dbReference>
<reference evidence="2 3" key="1">
    <citation type="submission" date="2016-10" db="EMBL/GenBank/DDBJ databases">
        <authorList>
            <person name="de Groot N.N."/>
        </authorList>
    </citation>
    <scope>NUCLEOTIDE SEQUENCE [LARGE SCALE GENOMIC DNA]</scope>
    <source>
        <strain evidence="2 3">DSM 19938</strain>
    </source>
</reference>
<evidence type="ECO:0000259" key="1">
    <source>
        <dbReference type="PROSITE" id="PS50206"/>
    </source>
</evidence>
<dbReference type="SUPFAM" id="SSF52821">
    <property type="entry name" value="Rhodanese/Cell cycle control phosphatase"/>
    <property type="match status" value="1"/>
</dbReference>
<sequence length="101" mass="10817">MGIVSVLFGKCQPDFKSLVDSGALIVDVRSPQEFASGHIDGSVNILLDTIGSKAVFFNKDGKPVFTCCRSGARSEIAAELLRAAAVEIYNGGAWDKLRKKI</sequence>
<dbReference type="Gene3D" id="3.40.250.10">
    <property type="entry name" value="Rhodanese-like domain"/>
    <property type="match status" value="1"/>
</dbReference>
<evidence type="ECO:0000313" key="3">
    <source>
        <dbReference type="Proteomes" id="UP000199532"/>
    </source>
</evidence>
<evidence type="ECO:0000313" key="2">
    <source>
        <dbReference type="EMBL" id="SEJ40892.1"/>
    </source>
</evidence>
<organism evidence="2 3">
    <name type="scientific">Dyadobacter koreensis</name>
    <dbReference type="NCBI Taxonomy" id="408657"/>
    <lineage>
        <taxon>Bacteria</taxon>
        <taxon>Pseudomonadati</taxon>
        <taxon>Bacteroidota</taxon>
        <taxon>Cytophagia</taxon>
        <taxon>Cytophagales</taxon>
        <taxon>Spirosomataceae</taxon>
        <taxon>Dyadobacter</taxon>
    </lineage>
</organism>
<dbReference type="RefSeq" id="WP_090338527.1">
    <property type="nucleotide sequence ID" value="NZ_FNXY01000007.1"/>
</dbReference>
<dbReference type="PANTHER" id="PTHR43031:SF1">
    <property type="entry name" value="PYRIDINE NUCLEOTIDE-DISULPHIDE OXIDOREDUCTASE"/>
    <property type="match status" value="1"/>
</dbReference>
<gene>
    <name evidence="2" type="ORF">SAMN04487995_4534</name>
</gene>
<keyword evidence="3" id="KW-1185">Reference proteome</keyword>
<accession>A0A1H6YUB0</accession>
<name>A0A1H6YUB0_9BACT</name>
<proteinExistence type="predicted"/>
<dbReference type="GO" id="GO:0016740">
    <property type="term" value="F:transferase activity"/>
    <property type="evidence" value="ECO:0007669"/>
    <property type="project" value="UniProtKB-KW"/>
</dbReference>
<dbReference type="OrthoDB" id="9808735at2"/>